<dbReference type="OrthoDB" id="360137at2"/>
<reference evidence="2 3" key="1">
    <citation type="submission" date="2011-02" db="EMBL/GenBank/DDBJ databases">
        <authorList>
            <person name="Muzny D."/>
            <person name="Qin X."/>
            <person name="Deng J."/>
            <person name="Jiang H."/>
            <person name="Liu Y."/>
            <person name="Qu J."/>
            <person name="Song X.-Z."/>
            <person name="Zhang L."/>
            <person name="Thornton R."/>
            <person name="Coyle M."/>
            <person name="Francisco L."/>
            <person name="Jackson L."/>
            <person name="Javaid M."/>
            <person name="Korchina V."/>
            <person name="Kovar C."/>
            <person name="Mata R."/>
            <person name="Mathew T."/>
            <person name="Ngo R."/>
            <person name="Nguyen L."/>
            <person name="Nguyen N."/>
            <person name="Okwuonu G."/>
            <person name="Ongeri F."/>
            <person name="Pham C."/>
            <person name="Simmons D."/>
            <person name="Wilczek-Boney K."/>
            <person name="Hale W."/>
            <person name="Jakkamsetti A."/>
            <person name="Pham P."/>
            <person name="Ruth R."/>
            <person name="San Lucas F."/>
            <person name="Warren J."/>
            <person name="Zhang J."/>
            <person name="Zhao Z."/>
            <person name="Zhou C."/>
            <person name="Zhu D."/>
            <person name="Lee S."/>
            <person name="Bess C."/>
            <person name="Blankenburg K."/>
            <person name="Forbes L."/>
            <person name="Fu Q."/>
            <person name="Gubbala S."/>
            <person name="Hirani K."/>
            <person name="Jayaseelan J.C."/>
            <person name="Lara F."/>
            <person name="Munidasa M."/>
            <person name="Palculict T."/>
            <person name="Patil S."/>
            <person name="Pu L.-L."/>
            <person name="Saada N."/>
            <person name="Tang L."/>
            <person name="Weissenberger G."/>
            <person name="Zhu Y."/>
            <person name="Hemphill L."/>
            <person name="Shang Y."/>
            <person name="Youmans B."/>
            <person name="Ayvaz T."/>
            <person name="Ross M."/>
            <person name="Santibanez J."/>
            <person name="Aqrawi P."/>
            <person name="Gross S."/>
            <person name="Joshi V."/>
            <person name="Fowler G."/>
            <person name="Nazareth L."/>
            <person name="Reid J."/>
            <person name="Worley K."/>
            <person name="Petrosino J."/>
            <person name="Highlander S."/>
            <person name="Gibbs R."/>
        </authorList>
    </citation>
    <scope>NUCLEOTIDE SEQUENCE [LARGE SCALE GENOMIC DNA]</scope>
    <source>
        <strain evidence="2 3">ATCC BAA-1200</strain>
    </source>
</reference>
<evidence type="ECO:0000313" key="2">
    <source>
        <dbReference type="EMBL" id="EGF10670.1"/>
    </source>
</evidence>
<dbReference type="AlphaFoldDB" id="F2BCZ4"/>
<evidence type="ECO:0000256" key="1">
    <source>
        <dbReference type="SAM" id="MobiDB-lite"/>
    </source>
</evidence>
<comment type="caution">
    <text evidence="2">The sequence shown here is derived from an EMBL/GenBank/DDBJ whole genome shotgun (WGS) entry which is preliminary data.</text>
</comment>
<sequence>MRLWHETLIPRLPHSQLLGQHRECAALRGAGWGRPHATVNYVFRHPPYLLYRYHLLIMQEMAKRGYKPDQQWLNPRHRGKTLPPYEHDNPAPAGSPIYPEHNDDYLQECLDNLKSKGIILPADSV</sequence>
<evidence type="ECO:0008006" key="4">
    <source>
        <dbReference type="Google" id="ProtNLM"/>
    </source>
</evidence>
<dbReference type="InterPro" id="IPR012650">
    <property type="entry name" value="CHP02328"/>
</dbReference>
<accession>F2BCZ4</accession>
<dbReference type="EMBL" id="AFAY01000031">
    <property type="protein sequence ID" value="EGF10670.1"/>
    <property type="molecule type" value="Genomic_DNA"/>
</dbReference>
<dbReference type="HOGENOM" id="CLU_131456_0_0_4"/>
<gene>
    <name evidence="2" type="ORF">HMPREF9123_1551</name>
</gene>
<dbReference type="RefSeq" id="WP_007342559.1">
    <property type="nucleotide sequence ID" value="NZ_GL878494.1"/>
</dbReference>
<protein>
    <recommendedName>
        <fullName evidence="4">Pyrimidine dimer DNA glycosylase</fullName>
    </recommendedName>
</protein>
<feature type="region of interest" description="Disordered" evidence="1">
    <location>
        <begin position="69"/>
        <end position="102"/>
    </location>
</feature>
<dbReference type="NCBIfam" id="TIGR02328">
    <property type="entry name" value="TIGR02328 family protein"/>
    <property type="match status" value="1"/>
</dbReference>
<organism evidence="2 3">
    <name type="scientific">Neisseria bacilliformis ATCC BAA-1200</name>
    <dbReference type="NCBI Taxonomy" id="888742"/>
    <lineage>
        <taxon>Bacteria</taxon>
        <taxon>Pseudomonadati</taxon>
        <taxon>Pseudomonadota</taxon>
        <taxon>Betaproteobacteria</taxon>
        <taxon>Neisseriales</taxon>
        <taxon>Neisseriaceae</taxon>
        <taxon>Neisseria</taxon>
    </lineage>
</organism>
<name>F2BCZ4_9NEIS</name>
<keyword evidence="3" id="KW-1185">Reference proteome</keyword>
<proteinExistence type="predicted"/>
<dbReference type="InterPro" id="IPR004260">
    <property type="entry name" value="Pyr-dimer_DNA_glycosylase"/>
</dbReference>
<dbReference type="STRING" id="267212.GCA_001063965_00098"/>
<dbReference type="Proteomes" id="UP000004105">
    <property type="component" value="Unassembled WGS sequence"/>
</dbReference>
<dbReference type="Pfam" id="PF03013">
    <property type="entry name" value="Pyr_excise"/>
    <property type="match status" value="1"/>
</dbReference>
<evidence type="ECO:0000313" key="3">
    <source>
        <dbReference type="Proteomes" id="UP000004105"/>
    </source>
</evidence>